<proteinExistence type="predicted"/>
<dbReference type="Proteomes" id="UP000007517">
    <property type="component" value="Chromosome"/>
</dbReference>
<gene>
    <name evidence="2" type="ordered locus">BLASA_3509</name>
</gene>
<dbReference type="KEGG" id="bsd:BLASA_3509"/>
<evidence type="ECO:0000256" key="1">
    <source>
        <dbReference type="SAM" id="MobiDB-lite"/>
    </source>
</evidence>
<dbReference type="HOGENOM" id="CLU_1831255_0_0_11"/>
<feature type="region of interest" description="Disordered" evidence="1">
    <location>
        <begin position="27"/>
        <end position="74"/>
    </location>
</feature>
<name>H6RTW1_BLASD</name>
<reference evidence="2 3" key="1">
    <citation type="journal article" date="2012" name="J. Bacteriol.">
        <title>Genome Sequence of Blastococcus saxobsidens DD2, a Stone-Inhabiting Bacterium.</title>
        <authorList>
            <person name="Chouaia B."/>
            <person name="Crotti E."/>
            <person name="Brusetti L."/>
            <person name="Daffonchio D."/>
            <person name="Essoussi I."/>
            <person name="Nouioui I."/>
            <person name="Sbissi I."/>
            <person name="Ghodhbane-Gtari F."/>
            <person name="Gtari M."/>
            <person name="Vacherie B."/>
            <person name="Barbe V."/>
            <person name="Medigue C."/>
            <person name="Gury J."/>
            <person name="Pujic P."/>
            <person name="Normand P."/>
        </authorList>
    </citation>
    <scope>NUCLEOTIDE SEQUENCE [LARGE SCALE GENOMIC DNA]</scope>
    <source>
        <strain evidence="2 3">DD2</strain>
    </source>
</reference>
<feature type="compositionally biased region" description="Basic and acidic residues" evidence="1">
    <location>
        <begin position="44"/>
        <end position="53"/>
    </location>
</feature>
<keyword evidence="3" id="KW-1185">Reference proteome</keyword>
<dbReference type="EMBL" id="FO117623">
    <property type="protein sequence ID" value="CCG04371.1"/>
    <property type="molecule type" value="Genomic_DNA"/>
</dbReference>
<protein>
    <submittedName>
        <fullName evidence="2">Uncharacterized protein</fullName>
    </submittedName>
</protein>
<reference evidence="3" key="2">
    <citation type="submission" date="2012-02" db="EMBL/GenBank/DDBJ databases">
        <title>Complete genome sequence of Blastococcus saxobsidens strain DD2.</title>
        <authorList>
            <person name="Genoscope."/>
        </authorList>
    </citation>
    <scope>NUCLEOTIDE SEQUENCE [LARGE SCALE GENOMIC DNA]</scope>
    <source>
        <strain evidence="3">DD2</strain>
    </source>
</reference>
<dbReference type="STRING" id="1146883.BLASA_3509"/>
<evidence type="ECO:0000313" key="2">
    <source>
        <dbReference type="EMBL" id="CCG04371.1"/>
    </source>
</evidence>
<sequence length="140" mass="14970">MRTAVNGCARGQAVLCRPRIDSIGTEWRARAARGPPPRMRSRARSGETCRLPRPDAGAPASDFGGARGASDGGARAIAELTPPRIQSANAARPLYRQVREAWQRWRTVGTARGRVDRKLATVGGTGWGAVLVRRPGPPPP</sequence>
<evidence type="ECO:0000313" key="3">
    <source>
        <dbReference type="Proteomes" id="UP000007517"/>
    </source>
</evidence>
<organism evidence="2 3">
    <name type="scientific">Blastococcus saxobsidens (strain DD2)</name>
    <dbReference type="NCBI Taxonomy" id="1146883"/>
    <lineage>
        <taxon>Bacteria</taxon>
        <taxon>Bacillati</taxon>
        <taxon>Actinomycetota</taxon>
        <taxon>Actinomycetes</taxon>
        <taxon>Geodermatophilales</taxon>
        <taxon>Geodermatophilaceae</taxon>
        <taxon>Blastococcus</taxon>
    </lineage>
</organism>
<dbReference type="AlphaFoldDB" id="H6RTW1"/>
<accession>H6RTW1</accession>